<evidence type="ECO:0000313" key="10">
    <source>
        <dbReference type="Proteomes" id="UP001164459"/>
    </source>
</evidence>
<dbReference type="PANTHER" id="PTHR43047:SF72">
    <property type="entry name" value="OSMOSENSING HISTIDINE PROTEIN KINASE SLN1"/>
    <property type="match status" value="1"/>
</dbReference>
<dbReference type="CDD" id="cd00156">
    <property type="entry name" value="REC"/>
    <property type="match status" value="1"/>
</dbReference>
<dbReference type="InterPro" id="IPR011006">
    <property type="entry name" value="CheY-like_superfamily"/>
</dbReference>
<sequence length="653" mass="71327">MHEPVDVLIVDDDEDDFVLASDLIADITANEYRVRWVQSYQDAVHALITAPPDVCLLDYRLEARTGIDLLREVRGLGCDVPIIFLTGQTERELDVEAMHAGADDFLIKGSFTTRELERAIRYAIERAATLAAQRRLTEELRLMQVQAQRSSQAKSTFLANMSHEFRTPLNAILGYSDMLVDQARAGEFEQIEDDLNRIRAAGNHLLALVTDILDLSRIEAGRLSLAPERYQLGELLREVVDAVAPLIHRNGNRFVYAPADELGEMVADATRARQILFNLLSNAGKFTRKGVVSLAITRRQARLSDFNHHAGDQPIEGIECVEFVVADSGIGMTPKQMERLFEPFSQVDDTGGRRFGGSGLGLAISRRLARAMGGELRARSEIGRGSSFRLSLPSDSTAAARWRGLTPERQFAAGERGQLPIVFVLGPTDEFGRQLRDQLADVQLDIVVEADLRRGVKLARALGPSLLVVELNAGAPATLVTLGQLAREPSLQEAGVLVYLVDEHAQFGCLLACDGVISAPLQALQLQRTVERLSPGTSRPVHLWSNSTGLLHEATEMIRHTRRMAAAGTGGAEASELHLVHLAAPGASWGLTAARRDDPSGAPAVVLVAPEDPRAVPPSFAAEMRALVEEAGIPRQELAREVSTALMARMSRE</sequence>
<dbReference type="CDD" id="cd00082">
    <property type="entry name" value="HisKA"/>
    <property type="match status" value="1"/>
</dbReference>
<evidence type="ECO:0000256" key="2">
    <source>
        <dbReference type="ARBA" id="ARBA00012438"/>
    </source>
</evidence>
<dbReference type="InterPro" id="IPR003594">
    <property type="entry name" value="HATPase_dom"/>
</dbReference>
<dbReference type="PANTHER" id="PTHR43047">
    <property type="entry name" value="TWO-COMPONENT HISTIDINE PROTEIN KINASE"/>
    <property type="match status" value="1"/>
</dbReference>
<evidence type="ECO:0000256" key="3">
    <source>
        <dbReference type="ARBA" id="ARBA00022553"/>
    </source>
</evidence>
<dbReference type="Pfam" id="PF00072">
    <property type="entry name" value="Response_reg"/>
    <property type="match status" value="1"/>
</dbReference>
<reference evidence="9" key="1">
    <citation type="submission" date="2022-11" db="EMBL/GenBank/DDBJ databases">
        <title>Minimal conservation of predation-associated metabolite biosynthetic gene clusters underscores biosynthetic potential of Myxococcota including descriptions for ten novel species: Archangium lansinium sp. nov., Myxococcus landrumus sp. nov., Nannocystis bai.</title>
        <authorList>
            <person name="Ahearne A."/>
            <person name="Stevens C."/>
            <person name="Dowd S."/>
        </authorList>
    </citation>
    <scope>NUCLEOTIDE SEQUENCE</scope>
    <source>
        <strain evidence="9">Fl3</strain>
    </source>
</reference>
<dbReference type="PROSITE" id="PS50110">
    <property type="entry name" value="RESPONSE_REGULATORY"/>
    <property type="match status" value="1"/>
</dbReference>
<accession>A0ABY7GVY7</accession>
<dbReference type="CDD" id="cd16922">
    <property type="entry name" value="HATPase_EvgS-ArcB-TorS-like"/>
    <property type="match status" value="1"/>
</dbReference>
<dbReference type="SUPFAM" id="SSF52172">
    <property type="entry name" value="CheY-like"/>
    <property type="match status" value="1"/>
</dbReference>
<dbReference type="Pfam" id="PF00512">
    <property type="entry name" value="HisKA"/>
    <property type="match status" value="1"/>
</dbReference>
<dbReference type="InterPro" id="IPR004358">
    <property type="entry name" value="Sig_transdc_His_kin-like_C"/>
</dbReference>
<evidence type="ECO:0000256" key="6">
    <source>
        <dbReference type="PROSITE-ProRule" id="PRU00169"/>
    </source>
</evidence>
<feature type="domain" description="Response regulatory" evidence="8">
    <location>
        <begin position="6"/>
        <end position="123"/>
    </location>
</feature>
<evidence type="ECO:0000256" key="4">
    <source>
        <dbReference type="ARBA" id="ARBA00022679"/>
    </source>
</evidence>
<dbReference type="SUPFAM" id="SSF55874">
    <property type="entry name" value="ATPase domain of HSP90 chaperone/DNA topoisomerase II/histidine kinase"/>
    <property type="match status" value="1"/>
</dbReference>
<keyword evidence="9" id="KW-0547">Nucleotide-binding</keyword>
<dbReference type="SMART" id="SM00388">
    <property type="entry name" value="HisKA"/>
    <property type="match status" value="1"/>
</dbReference>
<dbReference type="Proteomes" id="UP001164459">
    <property type="component" value="Chromosome"/>
</dbReference>
<dbReference type="InterPro" id="IPR036890">
    <property type="entry name" value="HATPase_C_sf"/>
</dbReference>
<evidence type="ECO:0000259" key="7">
    <source>
        <dbReference type="PROSITE" id="PS50109"/>
    </source>
</evidence>
<keyword evidence="3 6" id="KW-0597">Phosphoprotein</keyword>
<dbReference type="PROSITE" id="PS50109">
    <property type="entry name" value="HIS_KIN"/>
    <property type="match status" value="1"/>
</dbReference>
<dbReference type="Gene3D" id="3.40.50.2300">
    <property type="match status" value="1"/>
</dbReference>
<proteinExistence type="predicted"/>
<name>A0ABY7GVY7_9BACT</name>
<evidence type="ECO:0000256" key="1">
    <source>
        <dbReference type="ARBA" id="ARBA00000085"/>
    </source>
</evidence>
<feature type="modified residue" description="4-aspartylphosphate" evidence="6">
    <location>
        <position position="58"/>
    </location>
</feature>
<dbReference type="SMART" id="SM00387">
    <property type="entry name" value="HATPase_c"/>
    <property type="match status" value="1"/>
</dbReference>
<dbReference type="Gene3D" id="3.30.565.10">
    <property type="entry name" value="Histidine kinase-like ATPase, C-terminal domain"/>
    <property type="match status" value="1"/>
</dbReference>
<keyword evidence="4" id="KW-0808">Transferase</keyword>
<dbReference type="InterPro" id="IPR003661">
    <property type="entry name" value="HisK_dim/P_dom"/>
</dbReference>
<dbReference type="InterPro" id="IPR001789">
    <property type="entry name" value="Sig_transdc_resp-reg_receiver"/>
</dbReference>
<dbReference type="EC" id="2.7.13.3" evidence="2"/>
<evidence type="ECO:0000259" key="8">
    <source>
        <dbReference type="PROSITE" id="PS50110"/>
    </source>
</evidence>
<comment type="catalytic activity">
    <reaction evidence="1">
        <text>ATP + protein L-histidine = ADP + protein N-phospho-L-histidine.</text>
        <dbReference type="EC" id="2.7.13.3"/>
    </reaction>
</comment>
<dbReference type="Pfam" id="PF02518">
    <property type="entry name" value="HATPase_c"/>
    <property type="match status" value="1"/>
</dbReference>
<dbReference type="SMART" id="SM00448">
    <property type="entry name" value="REC"/>
    <property type="match status" value="1"/>
</dbReference>
<dbReference type="RefSeq" id="WP_269033480.1">
    <property type="nucleotide sequence ID" value="NZ_CP114040.1"/>
</dbReference>
<keyword evidence="5" id="KW-0418">Kinase</keyword>
<dbReference type="GO" id="GO:0005524">
    <property type="term" value="F:ATP binding"/>
    <property type="evidence" value="ECO:0007669"/>
    <property type="project" value="UniProtKB-KW"/>
</dbReference>
<dbReference type="Gene3D" id="1.10.287.130">
    <property type="match status" value="1"/>
</dbReference>
<keyword evidence="9" id="KW-0067">ATP-binding</keyword>
<dbReference type="InterPro" id="IPR005467">
    <property type="entry name" value="His_kinase_dom"/>
</dbReference>
<organism evidence="9 10">
    <name type="scientific">Nannocystis punicea</name>
    <dbReference type="NCBI Taxonomy" id="2995304"/>
    <lineage>
        <taxon>Bacteria</taxon>
        <taxon>Pseudomonadati</taxon>
        <taxon>Myxococcota</taxon>
        <taxon>Polyangia</taxon>
        <taxon>Nannocystales</taxon>
        <taxon>Nannocystaceae</taxon>
        <taxon>Nannocystis</taxon>
    </lineage>
</organism>
<evidence type="ECO:0000313" key="9">
    <source>
        <dbReference type="EMBL" id="WAS91116.1"/>
    </source>
</evidence>
<evidence type="ECO:0000256" key="5">
    <source>
        <dbReference type="ARBA" id="ARBA00022777"/>
    </source>
</evidence>
<dbReference type="PRINTS" id="PR00344">
    <property type="entry name" value="BCTRLSENSOR"/>
</dbReference>
<protein>
    <recommendedName>
        <fullName evidence="2">histidine kinase</fullName>
        <ecNumber evidence="2">2.7.13.3</ecNumber>
    </recommendedName>
</protein>
<gene>
    <name evidence="9" type="ORF">O0S08_33435</name>
</gene>
<feature type="domain" description="Histidine kinase" evidence="7">
    <location>
        <begin position="160"/>
        <end position="396"/>
    </location>
</feature>
<dbReference type="EMBL" id="CP114040">
    <property type="protein sequence ID" value="WAS91116.1"/>
    <property type="molecule type" value="Genomic_DNA"/>
</dbReference>
<keyword evidence="10" id="KW-1185">Reference proteome</keyword>